<dbReference type="GO" id="GO:0004029">
    <property type="term" value="F:aldehyde dehydrogenase (NAD+) activity"/>
    <property type="evidence" value="ECO:0007669"/>
    <property type="project" value="TreeGrafter"/>
</dbReference>
<dbReference type="InterPro" id="IPR036291">
    <property type="entry name" value="NAD(P)-bd_dom_sf"/>
</dbReference>
<dbReference type="InterPro" id="IPR001509">
    <property type="entry name" value="Epimerase_deHydtase"/>
</dbReference>
<protein>
    <recommendedName>
        <fullName evidence="1">NAD-dependent epimerase/dehydratase domain-containing protein</fullName>
    </recommendedName>
</protein>
<dbReference type="Gene3D" id="3.40.50.720">
    <property type="entry name" value="NAD(P)-binding Rossmann-like Domain"/>
    <property type="match status" value="1"/>
</dbReference>
<proteinExistence type="predicted"/>
<dbReference type="OrthoDB" id="9787292at2"/>
<dbReference type="PANTHER" id="PTHR48079">
    <property type="entry name" value="PROTEIN YEEZ"/>
    <property type="match status" value="1"/>
</dbReference>
<dbReference type="InterPro" id="IPR051783">
    <property type="entry name" value="NAD(P)-dependent_oxidoreduct"/>
</dbReference>
<dbReference type="RefSeq" id="WP_021690716.1">
    <property type="nucleotide sequence ID" value="NZ_BASZ01000006.1"/>
</dbReference>
<dbReference type="GO" id="GO:0005737">
    <property type="term" value="C:cytoplasm"/>
    <property type="evidence" value="ECO:0007669"/>
    <property type="project" value="TreeGrafter"/>
</dbReference>
<dbReference type="AlphaFoldDB" id="U2Y966"/>
<comment type="caution">
    <text evidence="2">The sequence shown here is derived from an EMBL/GenBank/DDBJ whole genome shotgun (WGS) entry which is preliminary data.</text>
</comment>
<feature type="domain" description="NAD-dependent epimerase/dehydratase" evidence="1">
    <location>
        <begin position="4"/>
        <end position="215"/>
    </location>
</feature>
<dbReference type="KEGG" id="ntd:EGO55_18135"/>
<name>U2Y966_9SPHN</name>
<evidence type="ECO:0000313" key="3">
    <source>
        <dbReference type="Proteomes" id="UP000016568"/>
    </source>
</evidence>
<reference evidence="2 3" key="1">
    <citation type="submission" date="2013-09" db="EMBL/GenBank/DDBJ databases">
        <title>Whole genome shotgun sequence of Novosphingobium tardaugens NBRC 16725.</title>
        <authorList>
            <person name="Isaki S."/>
            <person name="Hosoyama A."/>
            <person name="Tsuchikane K."/>
            <person name="Katsumata H."/>
            <person name="Ando Y."/>
            <person name="Yamazaki S."/>
            <person name="Fujita N."/>
        </authorList>
    </citation>
    <scope>NUCLEOTIDE SEQUENCE [LARGE SCALE GENOMIC DNA]</scope>
    <source>
        <strain evidence="2 3">NBRC 16725</strain>
    </source>
</reference>
<dbReference type="Proteomes" id="UP000016568">
    <property type="component" value="Unassembled WGS sequence"/>
</dbReference>
<evidence type="ECO:0000313" key="2">
    <source>
        <dbReference type="EMBL" id="GAD49811.1"/>
    </source>
</evidence>
<dbReference type="eggNOG" id="COG0451">
    <property type="taxonomic scope" value="Bacteria"/>
</dbReference>
<keyword evidence="3" id="KW-1185">Reference proteome</keyword>
<organism evidence="2 3">
    <name type="scientific">Caenibius tardaugens NBRC 16725</name>
    <dbReference type="NCBI Taxonomy" id="1219035"/>
    <lineage>
        <taxon>Bacteria</taxon>
        <taxon>Pseudomonadati</taxon>
        <taxon>Pseudomonadota</taxon>
        <taxon>Alphaproteobacteria</taxon>
        <taxon>Sphingomonadales</taxon>
        <taxon>Erythrobacteraceae</taxon>
        <taxon>Caenibius</taxon>
    </lineage>
</organism>
<dbReference type="PANTHER" id="PTHR48079:SF6">
    <property type="entry name" value="NAD(P)-BINDING DOMAIN-CONTAINING PROTEIN-RELATED"/>
    <property type="match status" value="1"/>
</dbReference>
<sequence>MGDVLVFGATGYLGARITAHLAEAGYVVTGVSRSDTGDTVVAQAGGEPFRGDLANPAPLLDMAADHQAVIYAAQRDLQDEYAFLSALTTRLAGTGKKLIFTSGTGVLSQRTDGEWSEDTFAETDHFVPSKYIGFRHVTENLVMASGWTGSLQAMVIRPSMIWGHGGCGHIARFYQDARDYGDVGYLGRGLNLYSNVHVDDLARLYLLALENGVSGALYHAVSGEANNRTIAQAVAADCGVTARSLNFDEAVDRWGKFETLIGMGVCSRTRAPRSRAELGWSPVHPDLMADIGHARYRQPSV</sequence>
<dbReference type="EMBL" id="BASZ01000006">
    <property type="protein sequence ID" value="GAD49811.1"/>
    <property type="molecule type" value="Genomic_DNA"/>
</dbReference>
<evidence type="ECO:0000259" key="1">
    <source>
        <dbReference type="Pfam" id="PF01370"/>
    </source>
</evidence>
<gene>
    <name evidence="2" type="ORF">NT2_06_02510</name>
</gene>
<dbReference type="Pfam" id="PF01370">
    <property type="entry name" value="Epimerase"/>
    <property type="match status" value="1"/>
</dbReference>
<accession>U2Y966</accession>
<dbReference type="SUPFAM" id="SSF51735">
    <property type="entry name" value="NAD(P)-binding Rossmann-fold domains"/>
    <property type="match status" value="1"/>
</dbReference>